<protein>
    <submittedName>
        <fullName evidence="2">Hypothetical_protein</fullName>
    </submittedName>
</protein>
<accession>A0AA86QS31</accession>
<name>A0AA86QS31_9EUKA</name>
<sequence length="114" mass="12628">MKPAHACLVCPGTEDRAKLQPRSDMISQRETDLTGSRVESGFVAEEVFLNASPGTEAFQIASAPRTPTKAVTGRWHSGSKSAKQKYTFCSTPCLLTSKLEQRRFRQRRGCHVDT</sequence>
<comment type="caution">
    <text evidence="1">The sequence shown here is derived from an EMBL/GenBank/DDBJ whole genome shotgun (WGS) entry which is preliminary data.</text>
</comment>
<evidence type="ECO:0000313" key="3">
    <source>
        <dbReference type="Proteomes" id="UP001642409"/>
    </source>
</evidence>
<organism evidence="1">
    <name type="scientific">Hexamita inflata</name>
    <dbReference type="NCBI Taxonomy" id="28002"/>
    <lineage>
        <taxon>Eukaryota</taxon>
        <taxon>Metamonada</taxon>
        <taxon>Diplomonadida</taxon>
        <taxon>Hexamitidae</taxon>
        <taxon>Hexamitinae</taxon>
        <taxon>Hexamita</taxon>
    </lineage>
</organism>
<evidence type="ECO:0000313" key="1">
    <source>
        <dbReference type="EMBL" id="CAI9962017.1"/>
    </source>
</evidence>
<dbReference type="EMBL" id="CATOUU010000952">
    <property type="protein sequence ID" value="CAI9962017.1"/>
    <property type="molecule type" value="Genomic_DNA"/>
</dbReference>
<dbReference type="EMBL" id="CAXDID020000007">
    <property type="protein sequence ID" value="CAL5976298.1"/>
    <property type="molecule type" value="Genomic_DNA"/>
</dbReference>
<dbReference type="Proteomes" id="UP001642409">
    <property type="component" value="Unassembled WGS sequence"/>
</dbReference>
<evidence type="ECO:0000313" key="2">
    <source>
        <dbReference type="EMBL" id="CAL5976298.1"/>
    </source>
</evidence>
<gene>
    <name evidence="2" type="ORF">HINF_LOCUS3746</name>
    <name evidence="1" type="ORF">HINF_LOCUS49662</name>
</gene>
<reference evidence="1" key="1">
    <citation type="submission" date="2023-06" db="EMBL/GenBank/DDBJ databases">
        <authorList>
            <person name="Kurt Z."/>
        </authorList>
    </citation>
    <scope>NUCLEOTIDE SEQUENCE</scope>
</reference>
<proteinExistence type="predicted"/>
<dbReference type="AlphaFoldDB" id="A0AA86QS31"/>
<keyword evidence="3" id="KW-1185">Reference proteome</keyword>
<reference evidence="2 3" key="2">
    <citation type="submission" date="2024-07" db="EMBL/GenBank/DDBJ databases">
        <authorList>
            <person name="Akdeniz Z."/>
        </authorList>
    </citation>
    <scope>NUCLEOTIDE SEQUENCE [LARGE SCALE GENOMIC DNA]</scope>
</reference>